<accession>A0AAE9YXK1</accession>
<dbReference type="InterPro" id="IPR001646">
    <property type="entry name" value="5peptide_repeat"/>
</dbReference>
<dbReference type="PANTHER" id="PTHR14136">
    <property type="entry name" value="BTB_POZ DOMAIN-CONTAINING PROTEIN KCTD9"/>
    <property type="match status" value="1"/>
</dbReference>
<protein>
    <submittedName>
        <fullName evidence="1">Pentapeptide repeat-containing protein</fullName>
    </submittedName>
</protein>
<keyword evidence="2" id="KW-1185">Reference proteome</keyword>
<evidence type="ECO:0000313" key="1">
    <source>
        <dbReference type="EMBL" id="WDE01442.1"/>
    </source>
</evidence>
<name>A0AAE9YXK1_9GAMM</name>
<dbReference type="KEGG" id="tact:SG35_012990"/>
<reference evidence="1 2" key="1">
    <citation type="journal article" date="2015" name="Genome Announc.">
        <title>Draft Genome Sequences of Marine Isolates of Thalassomonas viridans and Thalassomonas actiniarum.</title>
        <authorList>
            <person name="Olonade I."/>
            <person name="van Zyl L.J."/>
            <person name="Trindade M."/>
        </authorList>
    </citation>
    <scope>NUCLEOTIDE SEQUENCE [LARGE SCALE GENOMIC DNA]</scope>
    <source>
        <strain evidence="1 2">A5K-106</strain>
    </source>
</reference>
<gene>
    <name evidence="1" type="ORF">SG35_012990</name>
</gene>
<reference evidence="1 2" key="2">
    <citation type="journal article" date="2022" name="Mar. Drugs">
        <title>Bioassay-Guided Fractionation Leads to the Detection of Cholic Acid Generated by the Rare Thalassomonas sp.</title>
        <authorList>
            <person name="Pheiffer F."/>
            <person name="Schneider Y.K."/>
            <person name="Hansen E.H."/>
            <person name="Andersen J.H."/>
            <person name="Isaksson J."/>
            <person name="Busche T."/>
            <person name="R C."/>
            <person name="Kalinowski J."/>
            <person name="Zyl L.V."/>
            <person name="Trindade M."/>
        </authorList>
    </citation>
    <scope>NUCLEOTIDE SEQUENCE [LARGE SCALE GENOMIC DNA]</scope>
    <source>
        <strain evidence="1 2">A5K-106</strain>
    </source>
</reference>
<dbReference type="RefSeq" id="WP_053043414.1">
    <property type="nucleotide sequence ID" value="NZ_CP059735.1"/>
</dbReference>
<dbReference type="PANTHER" id="PTHR14136:SF17">
    <property type="entry name" value="BTB_POZ DOMAIN-CONTAINING PROTEIN KCTD9"/>
    <property type="match status" value="1"/>
</dbReference>
<organism evidence="1 2">
    <name type="scientific">Thalassomonas actiniarum</name>
    <dbReference type="NCBI Taxonomy" id="485447"/>
    <lineage>
        <taxon>Bacteria</taxon>
        <taxon>Pseudomonadati</taxon>
        <taxon>Pseudomonadota</taxon>
        <taxon>Gammaproteobacteria</taxon>
        <taxon>Alteromonadales</taxon>
        <taxon>Colwelliaceae</taxon>
        <taxon>Thalassomonas</taxon>
    </lineage>
</organism>
<proteinExistence type="predicted"/>
<dbReference type="EMBL" id="CP059735">
    <property type="protein sequence ID" value="WDE01442.1"/>
    <property type="molecule type" value="Genomic_DNA"/>
</dbReference>
<evidence type="ECO:0000313" key="2">
    <source>
        <dbReference type="Proteomes" id="UP000032568"/>
    </source>
</evidence>
<dbReference type="SUPFAM" id="SSF141571">
    <property type="entry name" value="Pentapeptide repeat-like"/>
    <property type="match status" value="1"/>
</dbReference>
<dbReference type="AlphaFoldDB" id="A0AAE9YXK1"/>
<dbReference type="Pfam" id="PF00805">
    <property type="entry name" value="Pentapeptide"/>
    <property type="match status" value="2"/>
</dbReference>
<sequence>MIIFLYNARLIMKDNPRIYLADIDLSGANLANTRLVGINLRKSNLSRAKFAHADLSQANLTSAQLTDADLGQSKLIATNFTDARLRGTAISEHPDHTSVKENQELIKRLSRAQHWQEAIFSSQLQKAIKHLPQSSKTANEKTLNFND</sequence>
<dbReference type="Proteomes" id="UP000032568">
    <property type="component" value="Chromosome"/>
</dbReference>
<dbReference type="Gene3D" id="2.160.20.80">
    <property type="entry name" value="E3 ubiquitin-protein ligase SopA"/>
    <property type="match status" value="1"/>
</dbReference>
<dbReference type="InterPro" id="IPR051082">
    <property type="entry name" value="Pentapeptide-BTB/POZ_domain"/>
</dbReference>